<keyword evidence="3" id="KW-0378">Hydrolase</keyword>
<evidence type="ECO:0000313" key="9">
    <source>
        <dbReference type="Proteomes" id="UP000007151"/>
    </source>
</evidence>
<dbReference type="Proteomes" id="UP000007151">
    <property type="component" value="Unassembled WGS sequence"/>
</dbReference>
<dbReference type="InterPro" id="IPR020422">
    <property type="entry name" value="TYR_PHOSPHATASE_DUAL_dom"/>
</dbReference>
<dbReference type="EC" id="3.1.3.48" evidence="2"/>
<dbReference type="InterPro" id="IPR029021">
    <property type="entry name" value="Prot-tyrosine_phosphatase-like"/>
</dbReference>
<dbReference type="GO" id="GO:0004725">
    <property type="term" value="F:protein tyrosine phosphatase activity"/>
    <property type="evidence" value="ECO:0007669"/>
    <property type="project" value="UniProtKB-EC"/>
</dbReference>
<dbReference type="AlphaFoldDB" id="A0A212ELT8"/>
<evidence type="ECO:0000256" key="2">
    <source>
        <dbReference type="ARBA" id="ARBA00013064"/>
    </source>
</evidence>
<evidence type="ECO:0000256" key="4">
    <source>
        <dbReference type="ARBA" id="ARBA00022912"/>
    </source>
</evidence>
<accession>A0A212ELT8</accession>
<dbReference type="InterPro" id="IPR029260">
    <property type="entry name" value="DSPn"/>
</dbReference>
<dbReference type="FunFam" id="3.90.190.10:FF:000006">
    <property type="entry name" value="Dual specificity protein phosphatase CDC14B"/>
    <property type="match status" value="1"/>
</dbReference>
<dbReference type="InParanoid" id="A0A212ELT8"/>
<organism evidence="8 9">
    <name type="scientific">Danaus plexippus plexippus</name>
    <dbReference type="NCBI Taxonomy" id="278856"/>
    <lineage>
        <taxon>Eukaryota</taxon>
        <taxon>Metazoa</taxon>
        <taxon>Ecdysozoa</taxon>
        <taxon>Arthropoda</taxon>
        <taxon>Hexapoda</taxon>
        <taxon>Insecta</taxon>
        <taxon>Pterygota</taxon>
        <taxon>Neoptera</taxon>
        <taxon>Endopterygota</taxon>
        <taxon>Lepidoptera</taxon>
        <taxon>Glossata</taxon>
        <taxon>Ditrysia</taxon>
        <taxon>Papilionoidea</taxon>
        <taxon>Nymphalidae</taxon>
        <taxon>Danainae</taxon>
        <taxon>Danaini</taxon>
        <taxon>Danaina</taxon>
        <taxon>Danaus</taxon>
        <taxon>Danaus</taxon>
    </lineage>
</organism>
<evidence type="ECO:0000256" key="3">
    <source>
        <dbReference type="ARBA" id="ARBA00022801"/>
    </source>
</evidence>
<dbReference type="eggNOG" id="KOG1720">
    <property type="taxonomic scope" value="Eukaryota"/>
</dbReference>
<comment type="similarity">
    <text evidence="1">Belongs to the protein-tyrosine phosphatase family. Non-receptor class CDC14 subfamily.</text>
</comment>
<dbReference type="STRING" id="278856.A0A212ELT8"/>
<feature type="region of interest" description="Disordered" evidence="5">
    <location>
        <begin position="352"/>
        <end position="385"/>
    </location>
</feature>
<evidence type="ECO:0000259" key="7">
    <source>
        <dbReference type="PROSITE" id="PS50056"/>
    </source>
</evidence>
<gene>
    <name evidence="8" type="ORF">KGM_213469</name>
</gene>
<comment type="caution">
    <text evidence="8">The sequence shown here is derived from an EMBL/GenBank/DDBJ whole genome shotgun (WGS) entry which is preliminary data.</text>
</comment>
<dbReference type="SUPFAM" id="SSF52799">
    <property type="entry name" value="(Phosphotyrosine protein) phosphatases II"/>
    <property type="match status" value="2"/>
</dbReference>
<dbReference type="InterPro" id="IPR044506">
    <property type="entry name" value="CDC14_C"/>
</dbReference>
<evidence type="ECO:0000256" key="1">
    <source>
        <dbReference type="ARBA" id="ARBA00007315"/>
    </source>
</evidence>
<dbReference type="Pfam" id="PF22785">
    <property type="entry name" value="Tc-R-P"/>
    <property type="match status" value="1"/>
</dbReference>
<sequence>MDPKKKANAAFLMGSYGVLYLSLPPKDALEPLLVHGQCYRPFQDATQGDSNYTITIMDCLQSLSRARDLGFFDFQDFNYQEYERLDKIQGDLNWIVPDKFLAFIGPVDYNHVSSLYHPPEIYVDYFKENNVQIVMRLNKKLYDSNVFINSGIMHYNLFFPDGSCPPRHILLKFLQISEECDGAIAVHCKAGLGRTGSLIGCYLIKHYRMTAHEAIAWMRICRPGSVIGHQQSWLEELEPWLIKQGNLYRRRMYQDMNRLPVHDYGIYSMTEKINRQRPVVLSKSPSPPPPFQRQNRNDVSTSSRPQASKIREDAAITVKPQISNKPSIIQRPVPGTVTKIAPTNLSQITRGSIQPSNRRRLGRSPSPPQMRIEHSRATNTPPTECFSTRDSKVALTEALSRLKCKFVYISFLCVVSKLIILK</sequence>
<keyword evidence="9" id="KW-1185">Reference proteome</keyword>
<feature type="compositionally biased region" description="Polar residues" evidence="5">
    <location>
        <begin position="292"/>
        <end position="306"/>
    </location>
</feature>
<dbReference type="Pfam" id="PF14671">
    <property type="entry name" value="DSPn"/>
    <property type="match status" value="1"/>
</dbReference>
<dbReference type="CDD" id="cd14499">
    <property type="entry name" value="CDC14_C"/>
    <property type="match status" value="1"/>
</dbReference>
<keyword evidence="4" id="KW-0904">Protein phosphatase</keyword>
<dbReference type="InterPro" id="IPR000387">
    <property type="entry name" value="Tyr_Pase_dom"/>
</dbReference>
<feature type="region of interest" description="Disordered" evidence="5">
    <location>
        <begin position="279"/>
        <end position="312"/>
    </location>
</feature>
<dbReference type="PROSITE" id="PS50056">
    <property type="entry name" value="TYR_PHOSPHATASE_2"/>
    <property type="match status" value="1"/>
</dbReference>
<reference evidence="8 9" key="1">
    <citation type="journal article" date="2011" name="Cell">
        <title>The monarch butterfly genome yields insights into long-distance migration.</title>
        <authorList>
            <person name="Zhan S."/>
            <person name="Merlin C."/>
            <person name="Boore J.L."/>
            <person name="Reppert S.M."/>
        </authorList>
    </citation>
    <scope>NUCLEOTIDE SEQUENCE [LARGE SCALE GENOMIC DNA]</scope>
    <source>
        <strain evidence="8">F-2</strain>
    </source>
</reference>
<evidence type="ECO:0000256" key="5">
    <source>
        <dbReference type="SAM" id="MobiDB-lite"/>
    </source>
</evidence>
<dbReference type="InterPro" id="IPR016130">
    <property type="entry name" value="Tyr_Pase_AS"/>
</dbReference>
<proteinExistence type="inferred from homology"/>
<feature type="domain" description="Tyrosine-protein phosphatase" evidence="6">
    <location>
        <begin position="90"/>
        <end position="246"/>
    </location>
</feature>
<protein>
    <recommendedName>
        <fullName evidence="2">protein-tyrosine-phosphatase</fullName>
        <ecNumber evidence="2">3.1.3.48</ecNumber>
    </recommendedName>
</protein>
<dbReference type="KEGG" id="dpl:KGM_213469"/>
<dbReference type="EMBL" id="AGBW02013984">
    <property type="protein sequence ID" value="OWR42437.1"/>
    <property type="molecule type" value="Genomic_DNA"/>
</dbReference>
<dbReference type="PROSITE" id="PS00383">
    <property type="entry name" value="TYR_PHOSPHATASE_1"/>
    <property type="match status" value="1"/>
</dbReference>
<feature type="domain" description="Tyrosine specific protein phosphatases" evidence="7">
    <location>
        <begin position="171"/>
        <end position="233"/>
    </location>
</feature>
<name>A0A212ELT8_DANPL</name>
<dbReference type="PROSITE" id="PS50054">
    <property type="entry name" value="TYR_PHOSPHATASE_DUAL"/>
    <property type="match status" value="1"/>
</dbReference>
<evidence type="ECO:0000259" key="6">
    <source>
        <dbReference type="PROSITE" id="PS50054"/>
    </source>
</evidence>
<dbReference type="PANTHER" id="PTHR23339">
    <property type="entry name" value="TYROSINE SPECIFIC PROTEIN PHOSPHATASE AND DUAL SPECIFICITY PROTEIN PHOSPHATASE"/>
    <property type="match status" value="1"/>
</dbReference>
<dbReference type="InterPro" id="IPR050561">
    <property type="entry name" value="PTP"/>
</dbReference>
<evidence type="ECO:0000313" key="8">
    <source>
        <dbReference type="EMBL" id="OWR42437.1"/>
    </source>
</evidence>
<dbReference type="Gene3D" id="3.90.190.10">
    <property type="entry name" value="Protein tyrosine phosphatase superfamily"/>
    <property type="match status" value="2"/>
</dbReference>